<dbReference type="PROSITE" id="PS51819">
    <property type="entry name" value="VOC"/>
    <property type="match status" value="1"/>
</dbReference>
<evidence type="ECO:0000313" key="3">
    <source>
        <dbReference type="Proteomes" id="UP000570517"/>
    </source>
</evidence>
<dbReference type="EMBL" id="JABFYL010000019">
    <property type="protein sequence ID" value="NVN50008.1"/>
    <property type="molecule type" value="Genomic_DNA"/>
</dbReference>
<comment type="caution">
    <text evidence="2">The sequence shown here is derived from an EMBL/GenBank/DDBJ whole genome shotgun (WGS) entry which is preliminary data.</text>
</comment>
<dbReference type="InterPro" id="IPR004360">
    <property type="entry name" value="Glyas_Fos-R_dOase_dom"/>
</dbReference>
<dbReference type="Proteomes" id="UP000570517">
    <property type="component" value="Unassembled WGS sequence"/>
</dbReference>
<protein>
    <submittedName>
        <fullName evidence="2">VOC family protein</fullName>
    </submittedName>
</protein>
<reference evidence="2 3" key="1">
    <citation type="submission" date="2020-05" db="EMBL/GenBank/DDBJ databases">
        <title>Draft genome sequence of Mycobacterium hippocampi DL, isolated from European seabass, Dicentrarchus labrax, reared in fish farms.</title>
        <authorList>
            <person name="Stathopoulou P."/>
            <person name="Asimakis E."/>
            <person name="Tzokas K."/>
            <person name="Batargias C."/>
            <person name="Tsiamis G."/>
        </authorList>
    </citation>
    <scope>NUCLEOTIDE SEQUENCE [LARGE SCALE GENOMIC DNA]</scope>
    <source>
        <strain evidence="2 3">DL</strain>
    </source>
</reference>
<dbReference type="CDD" id="cd07246">
    <property type="entry name" value="VOC_like"/>
    <property type="match status" value="1"/>
</dbReference>
<name>A0A850PHZ1_9MYCO</name>
<dbReference type="InterPro" id="IPR037523">
    <property type="entry name" value="VOC_core"/>
</dbReference>
<dbReference type="SUPFAM" id="SSF54593">
    <property type="entry name" value="Glyoxalase/Bleomycin resistance protein/Dihydroxybiphenyl dioxygenase"/>
    <property type="match status" value="1"/>
</dbReference>
<dbReference type="InterPro" id="IPR029068">
    <property type="entry name" value="Glyas_Bleomycin-R_OHBP_Dase"/>
</dbReference>
<dbReference type="PANTHER" id="PTHR34109">
    <property type="entry name" value="BNAUNNG04460D PROTEIN-RELATED"/>
    <property type="match status" value="1"/>
</dbReference>
<sequence length="153" mass="16467">MAVNPEANTPMLVPHLVVDDAAAALDFYAKAFDAVEMARIPGPEGKLIHAAFQINGFMVFVNDDFPEFCEGKSSTPAALGGTSVTLHLHGPDVEGRFQRALDAGAAVVSPLEDQFWGDRYGVVRDPFGHQWSLAETVREVDFAEMTANMGSEG</sequence>
<evidence type="ECO:0000313" key="2">
    <source>
        <dbReference type="EMBL" id="NVN50008.1"/>
    </source>
</evidence>
<dbReference type="RefSeq" id="WP_178358368.1">
    <property type="nucleotide sequence ID" value="NZ_JABFYL010000019.1"/>
</dbReference>
<organism evidence="2 3">
    <name type="scientific">Mycolicibacterium hippocampi</name>
    <dbReference type="NCBI Taxonomy" id="659824"/>
    <lineage>
        <taxon>Bacteria</taxon>
        <taxon>Bacillati</taxon>
        <taxon>Actinomycetota</taxon>
        <taxon>Actinomycetes</taxon>
        <taxon>Mycobacteriales</taxon>
        <taxon>Mycobacteriaceae</taxon>
        <taxon>Mycolicibacterium</taxon>
    </lineage>
</organism>
<proteinExistence type="predicted"/>
<keyword evidence="3" id="KW-1185">Reference proteome</keyword>
<dbReference type="Gene3D" id="3.30.720.120">
    <property type="match status" value="1"/>
</dbReference>
<dbReference type="Pfam" id="PF00903">
    <property type="entry name" value="Glyoxalase"/>
    <property type="match status" value="1"/>
</dbReference>
<gene>
    <name evidence="2" type="ORF">HLY00_1398</name>
</gene>
<feature type="domain" description="VOC" evidence="1">
    <location>
        <begin position="10"/>
        <end position="136"/>
    </location>
</feature>
<evidence type="ECO:0000259" key="1">
    <source>
        <dbReference type="PROSITE" id="PS51819"/>
    </source>
</evidence>
<dbReference type="Gene3D" id="3.30.720.110">
    <property type="match status" value="1"/>
</dbReference>
<accession>A0A850PHZ1</accession>
<dbReference type="PANTHER" id="PTHR34109:SF1">
    <property type="entry name" value="VOC DOMAIN-CONTAINING PROTEIN"/>
    <property type="match status" value="1"/>
</dbReference>
<dbReference type="AlphaFoldDB" id="A0A850PHZ1"/>